<dbReference type="Pfam" id="PF02585">
    <property type="entry name" value="PIG-L"/>
    <property type="match status" value="1"/>
</dbReference>
<dbReference type="AlphaFoldDB" id="A0A2Y8ZP64"/>
<organism evidence="2 3">
    <name type="scientific">Branchiibius hedensis</name>
    <dbReference type="NCBI Taxonomy" id="672460"/>
    <lineage>
        <taxon>Bacteria</taxon>
        <taxon>Bacillati</taxon>
        <taxon>Actinomycetota</taxon>
        <taxon>Actinomycetes</taxon>
        <taxon>Micrococcales</taxon>
        <taxon>Dermacoccaceae</taxon>
        <taxon>Branchiibius</taxon>
    </lineage>
</organism>
<dbReference type="InterPro" id="IPR003737">
    <property type="entry name" value="GlcNAc_PI_deacetylase-related"/>
</dbReference>
<name>A0A2Y8ZP64_9MICO</name>
<dbReference type="RefSeq" id="WP_245933937.1">
    <property type="nucleotide sequence ID" value="NZ_QGDN01000001.1"/>
</dbReference>
<reference evidence="3" key="1">
    <citation type="submission" date="2016-10" db="EMBL/GenBank/DDBJ databases">
        <authorList>
            <person name="Varghese N."/>
            <person name="Submissions S."/>
        </authorList>
    </citation>
    <scope>NUCLEOTIDE SEQUENCE [LARGE SCALE GENOMIC DNA]</scope>
    <source>
        <strain evidence="3">DSM 22951</strain>
    </source>
</reference>
<keyword evidence="3" id="KW-1185">Reference proteome</keyword>
<dbReference type="Proteomes" id="UP000250028">
    <property type="component" value="Unassembled WGS sequence"/>
</dbReference>
<sequence>MTRLLFVHAHPDDETLWNGVTIAHHALAGDDVHVATCTLGEEGEVIPPELKHLEGSAELADVRRSELAGALKVLGATGHVLGFRDSGMAGSPAAADPRALVKNVPAATAALHRLIQDLQPDVLVTYEQYGGYGHPDHIATHRLTMAAADQLPVWQTVVPQSWARQDRAWVAQQALAPGLRPVAADAPWDPSVVADDTVSHRVVDEVAGGVRATALTHHRTQVSVHDGYFALSNNVALRLGDREAFVS</sequence>
<dbReference type="GO" id="GO:0016811">
    <property type="term" value="F:hydrolase activity, acting on carbon-nitrogen (but not peptide) bonds, in linear amides"/>
    <property type="evidence" value="ECO:0007669"/>
    <property type="project" value="TreeGrafter"/>
</dbReference>
<dbReference type="GO" id="GO:0016137">
    <property type="term" value="P:glycoside metabolic process"/>
    <property type="evidence" value="ECO:0007669"/>
    <property type="project" value="UniProtKB-ARBA"/>
</dbReference>
<dbReference type="PANTHER" id="PTHR12993:SF26">
    <property type="entry name" value="1D-MYO-INOSITOL 2-ACETAMIDO-2-DEOXY-ALPHA-D-GLUCOPYRANOSIDE DEACETYLASE"/>
    <property type="match status" value="1"/>
</dbReference>
<dbReference type="InterPro" id="IPR024078">
    <property type="entry name" value="LmbE-like_dom_sf"/>
</dbReference>
<dbReference type="Gene3D" id="3.40.50.10320">
    <property type="entry name" value="LmbE-like"/>
    <property type="match status" value="1"/>
</dbReference>
<keyword evidence="1" id="KW-0862">Zinc</keyword>
<dbReference type="SUPFAM" id="SSF102588">
    <property type="entry name" value="LmbE-like"/>
    <property type="match status" value="1"/>
</dbReference>
<dbReference type="PANTHER" id="PTHR12993">
    <property type="entry name" value="N-ACETYLGLUCOSAMINYL-PHOSPHATIDYLINOSITOL DE-N-ACETYLASE-RELATED"/>
    <property type="match status" value="1"/>
</dbReference>
<evidence type="ECO:0000256" key="1">
    <source>
        <dbReference type="ARBA" id="ARBA00022833"/>
    </source>
</evidence>
<dbReference type="EMBL" id="UESZ01000001">
    <property type="protein sequence ID" value="SSA33108.1"/>
    <property type="molecule type" value="Genomic_DNA"/>
</dbReference>
<evidence type="ECO:0000313" key="2">
    <source>
        <dbReference type="EMBL" id="SSA33108.1"/>
    </source>
</evidence>
<accession>A0A2Y8ZP64</accession>
<gene>
    <name evidence="2" type="ORF">SAMN04489750_0379</name>
</gene>
<proteinExistence type="predicted"/>
<protein>
    <submittedName>
        <fullName evidence="2">N-acetyl-1-D-myo-inositol-2-amino-2-deoxy-alpha-D-glucopyranoside deacetylase</fullName>
    </submittedName>
</protein>
<evidence type="ECO:0000313" key="3">
    <source>
        <dbReference type="Proteomes" id="UP000250028"/>
    </source>
</evidence>